<dbReference type="InterPro" id="IPR050703">
    <property type="entry name" value="Flavin_MAO"/>
</dbReference>
<dbReference type="HOGENOM" id="CLU_004498_0_2_5"/>
<proteinExistence type="inferred from homology"/>
<sequence length="367" mass="39978">MVGDKSLSVPSANPVSKTDVLIVGGGLSGLALADRFERESVDYVLLEARDRLGGRILSVDIDGVGFDLGPTWFWPSQPRMGAIVERFGLKAFEQHCTGGIVTEDQNGGVRHSAGFAAMQGSFRIEGGVGRIIDEFAAVLPPSRIRLNARVRSIEQQAARILVTYSNDAVAHSISAEQVILAVPPRVAVETISFTPGLPGQAGHILQSIPTWMAGQAKILAVYDKPYWREKGLSGDAMSRRGPMIEIHDASAPEGPAALFGFVGFPSEVRRQHQDQMMKMAKHQLARLFGDELLEPRALILQDWSQDPLTCTARDLTPNIGHPVYKPLPVKNGPWDSRVRFCVTETATEFGGYLEGALESSERLRVRG</sequence>
<dbReference type="STRING" id="366602.Caul_3839"/>
<gene>
    <name evidence="3" type="ordered locus">Caul_3839</name>
</gene>
<dbReference type="SUPFAM" id="SSF51905">
    <property type="entry name" value="FAD/NAD(P)-binding domain"/>
    <property type="match status" value="1"/>
</dbReference>
<protein>
    <submittedName>
        <fullName evidence="3">Amine oxidase</fullName>
    </submittedName>
</protein>
<accession>B0SV75</accession>
<dbReference type="AlphaFoldDB" id="B0SV75"/>
<dbReference type="InterPro" id="IPR002937">
    <property type="entry name" value="Amino_oxidase"/>
</dbReference>
<dbReference type="EMBL" id="CP000927">
    <property type="protein sequence ID" value="ABZ72965.1"/>
    <property type="molecule type" value="Genomic_DNA"/>
</dbReference>
<dbReference type="PANTHER" id="PTHR43563:SF1">
    <property type="entry name" value="AMINE OXIDASE [FLAVIN-CONTAINING] B"/>
    <property type="match status" value="1"/>
</dbReference>
<dbReference type="Pfam" id="PF01593">
    <property type="entry name" value="Amino_oxidase"/>
    <property type="match status" value="1"/>
</dbReference>
<dbReference type="eggNOG" id="COG1231">
    <property type="taxonomic scope" value="Bacteria"/>
</dbReference>
<dbReference type="SUPFAM" id="SSF54373">
    <property type="entry name" value="FAD-linked reductases, C-terminal domain"/>
    <property type="match status" value="1"/>
</dbReference>
<organism evidence="3">
    <name type="scientific">Caulobacter sp. (strain K31)</name>
    <dbReference type="NCBI Taxonomy" id="366602"/>
    <lineage>
        <taxon>Bacteria</taxon>
        <taxon>Pseudomonadati</taxon>
        <taxon>Pseudomonadota</taxon>
        <taxon>Alphaproteobacteria</taxon>
        <taxon>Caulobacterales</taxon>
        <taxon>Caulobacteraceae</taxon>
        <taxon>Caulobacter</taxon>
    </lineage>
</organism>
<comment type="similarity">
    <text evidence="1">Belongs to the flavin monoamine oxidase family.</text>
</comment>
<dbReference type="PANTHER" id="PTHR43563">
    <property type="entry name" value="AMINE OXIDASE"/>
    <property type="match status" value="1"/>
</dbReference>
<dbReference type="GO" id="GO:0016491">
    <property type="term" value="F:oxidoreductase activity"/>
    <property type="evidence" value="ECO:0007669"/>
    <property type="project" value="InterPro"/>
</dbReference>
<reference evidence="3" key="1">
    <citation type="submission" date="2008-01" db="EMBL/GenBank/DDBJ databases">
        <title>Complete sequence of chromosome of Caulobacter sp. K31.</title>
        <authorList>
            <consortium name="US DOE Joint Genome Institute"/>
            <person name="Copeland A."/>
            <person name="Lucas S."/>
            <person name="Lapidus A."/>
            <person name="Barry K."/>
            <person name="Glavina del Rio T."/>
            <person name="Dalin E."/>
            <person name="Tice H."/>
            <person name="Pitluck S."/>
            <person name="Bruce D."/>
            <person name="Goodwin L."/>
            <person name="Thompson L.S."/>
            <person name="Brettin T."/>
            <person name="Detter J.C."/>
            <person name="Han C."/>
            <person name="Schmutz J."/>
            <person name="Larimer F."/>
            <person name="Land M."/>
            <person name="Hauser L."/>
            <person name="Kyrpides N."/>
            <person name="Kim E."/>
            <person name="Stephens C."/>
            <person name="Richardson P."/>
        </authorList>
    </citation>
    <scope>NUCLEOTIDE SEQUENCE [LARGE SCALE GENOMIC DNA]</scope>
    <source>
        <strain evidence="3">K31</strain>
    </source>
</reference>
<evidence type="ECO:0000259" key="2">
    <source>
        <dbReference type="Pfam" id="PF01593"/>
    </source>
</evidence>
<feature type="domain" description="Amine oxidase" evidence="2">
    <location>
        <begin position="118"/>
        <end position="362"/>
    </location>
</feature>
<evidence type="ECO:0000313" key="3">
    <source>
        <dbReference type="EMBL" id="ABZ72965.1"/>
    </source>
</evidence>
<dbReference type="KEGG" id="cak:Caul_3839"/>
<dbReference type="Pfam" id="PF13450">
    <property type="entry name" value="NAD_binding_8"/>
    <property type="match status" value="1"/>
</dbReference>
<evidence type="ECO:0000256" key="1">
    <source>
        <dbReference type="ARBA" id="ARBA00005995"/>
    </source>
</evidence>
<dbReference type="Gene3D" id="3.50.50.60">
    <property type="entry name" value="FAD/NAD(P)-binding domain"/>
    <property type="match status" value="2"/>
</dbReference>
<dbReference type="InterPro" id="IPR036188">
    <property type="entry name" value="FAD/NAD-bd_sf"/>
</dbReference>
<dbReference type="OrthoDB" id="337830at2"/>
<name>B0SV75_CAUSK</name>